<dbReference type="PANTHER" id="PTHR36307">
    <property type="entry name" value="FLAGELLA BASAL BODY P-RING FORMATION PROTEIN FLGA"/>
    <property type="match status" value="1"/>
</dbReference>
<dbReference type="SMART" id="SM00858">
    <property type="entry name" value="SAF"/>
    <property type="match status" value="1"/>
</dbReference>
<dbReference type="GO" id="GO:0042597">
    <property type="term" value="C:periplasmic space"/>
    <property type="evidence" value="ECO:0007669"/>
    <property type="project" value="UniProtKB-SubCell"/>
</dbReference>
<comment type="subcellular location">
    <subcellularLocation>
        <location evidence="1 7">Periplasm</location>
    </subcellularLocation>
</comment>
<comment type="similarity">
    <text evidence="2 7">Belongs to the FlgA family.</text>
</comment>
<dbReference type="Proteomes" id="UP001239782">
    <property type="component" value="Chromosome"/>
</dbReference>
<sequence length="242" mass="26240">MKFGHFLTFILSLGMIGGAHGNASTIQNVKEIRDTAKSFLESHYSAAQESTDSSRVKITVGKVDPRLRLAKCDQPLTGFIPQGTDLKGNSVLGVRCVGAVSWHIYVPVAVQIYQPTVVFKRPLRKGQVISAKDLAIEPIEISRFRVVTLNRKEEIVGSILKQNARVGQPATSAMACMVCKGDKLAVIAQNSAFSVSMEGEALEDGHYGETVRVKNANSKRIIRGTVVASRKVSVSLMLSAQK</sequence>
<organism evidence="9 10">
    <name type="scientific">Pleionea litopenaei</name>
    <dbReference type="NCBI Taxonomy" id="3070815"/>
    <lineage>
        <taxon>Bacteria</taxon>
        <taxon>Pseudomonadati</taxon>
        <taxon>Pseudomonadota</taxon>
        <taxon>Gammaproteobacteria</taxon>
        <taxon>Oceanospirillales</taxon>
        <taxon>Pleioneaceae</taxon>
        <taxon>Pleionea</taxon>
    </lineage>
</organism>
<dbReference type="GO" id="GO:0044780">
    <property type="term" value="P:bacterial-type flagellum assembly"/>
    <property type="evidence" value="ECO:0007669"/>
    <property type="project" value="InterPro"/>
</dbReference>
<dbReference type="RefSeq" id="WP_309202780.1">
    <property type="nucleotide sequence ID" value="NZ_CP133548.1"/>
</dbReference>
<evidence type="ECO:0000256" key="4">
    <source>
        <dbReference type="ARBA" id="ARBA00022729"/>
    </source>
</evidence>
<proteinExistence type="inferred from homology"/>
<keyword evidence="7" id="KW-1005">Bacterial flagellum biogenesis</keyword>
<keyword evidence="9" id="KW-0969">Cilium</keyword>
<dbReference type="InterPro" id="IPR017585">
    <property type="entry name" value="SAF_FlgA"/>
</dbReference>
<dbReference type="AlphaFoldDB" id="A0AA51X6Z0"/>
<evidence type="ECO:0000256" key="3">
    <source>
        <dbReference type="ARBA" id="ARBA00014754"/>
    </source>
</evidence>
<dbReference type="NCBIfam" id="TIGR03170">
    <property type="entry name" value="flgA_cterm"/>
    <property type="match status" value="1"/>
</dbReference>
<dbReference type="InterPro" id="IPR013974">
    <property type="entry name" value="SAF"/>
</dbReference>
<gene>
    <name evidence="9" type="primary">flgA</name>
    <name evidence="9" type="ORF">Q9312_01630</name>
</gene>
<evidence type="ECO:0000256" key="2">
    <source>
        <dbReference type="ARBA" id="ARBA00010474"/>
    </source>
</evidence>
<dbReference type="Gene3D" id="3.90.1210.10">
    <property type="entry name" value="Antifreeze-like/N-acetylneuraminic acid synthase C-terminal domain"/>
    <property type="match status" value="1"/>
</dbReference>
<evidence type="ECO:0000313" key="10">
    <source>
        <dbReference type="Proteomes" id="UP001239782"/>
    </source>
</evidence>
<keyword evidence="9" id="KW-0966">Cell projection</keyword>
<accession>A0AA51X6Z0</accession>
<dbReference type="InterPro" id="IPR041231">
    <property type="entry name" value="FlgA_N"/>
</dbReference>
<evidence type="ECO:0000256" key="5">
    <source>
        <dbReference type="ARBA" id="ARBA00022764"/>
    </source>
</evidence>
<dbReference type="Gene3D" id="2.30.30.760">
    <property type="match status" value="1"/>
</dbReference>
<evidence type="ECO:0000313" key="9">
    <source>
        <dbReference type="EMBL" id="WMS87638.1"/>
    </source>
</evidence>
<dbReference type="Pfam" id="PF13144">
    <property type="entry name" value="ChapFlgA"/>
    <property type="match status" value="1"/>
</dbReference>
<evidence type="ECO:0000259" key="8">
    <source>
        <dbReference type="SMART" id="SM00858"/>
    </source>
</evidence>
<feature type="domain" description="SAF" evidence="8">
    <location>
        <begin position="114"/>
        <end position="176"/>
    </location>
</feature>
<evidence type="ECO:0000256" key="1">
    <source>
        <dbReference type="ARBA" id="ARBA00004418"/>
    </source>
</evidence>
<keyword evidence="5 7" id="KW-0574">Periplasm</keyword>
<protein>
    <recommendedName>
        <fullName evidence="3 7">Flagella basal body P-ring formation protein FlgA</fullName>
    </recommendedName>
</protein>
<dbReference type="PANTHER" id="PTHR36307:SF1">
    <property type="entry name" value="FLAGELLA BASAL BODY P-RING FORMATION PROTEIN FLGA"/>
    <property type="match status" value="1"/>
</dbReference>
<keyword evidence="10" id="KW-1185">Reference proteome</keyword>
<evidence type="ECO:0000256" key="6">
    <source>
        <dbReference type="ARBA" id="ARBA00025643"/>
    </source>
</evidence>
<keyword evidence="4" id="KW-0732">Signal</keyword>
<dbReference type="Pfam" id="PF17656">
    <property type="entry name" value="ChapFlgA_N"/>
    <property type="match status" value="1"/>
</dbReference>
<reference evidence="9 10" key="1">
    <citation type="submission" date="2023-08" db="EMBL/GenBank/DDBJ databases">
        <title>Pleionea litopenaei sp. nov., isolated from stomach of juvenile Litopenaeus vannamei.</title>
        <authorList>
            <person name="Rho A.M."/>
            <person name="Hwang C.Y."/>
        </authorList>
    </citation>
    <scope>NUCLEOTIDE SEQUENCE [LARGE SCALE GENOMIC DNA]</scope>
    <source>
        <strain evidence="9 10">HL-JVS1</strain>
    </source>
</reference>
<dbReference type="InterPro" id="IPR039246">
    <property type="entry name" value="Flagellar_FlgA"/>
</dbReference>
<dbReference type="CDD" id="cd11614">
    <property type="entry name" value="SAF_CpaB_FlgA_like"/>
    <property type="match status" value="1"/>
</dbReference>
<comment type="function">
    <text evidence="6 7">Involved in the assembly process of the P-ring formation. It may associate with FlgF on the rod constituting a structure essential for the P-ring assembly or may act as a modulator protein for the P-ring assembly.</text>
</comment>
<dbReference type="KEGG" id="plei:Q9312_01630"/>
<name>A0AA51X6Z0_9GAMM</name>
<dbReference type="EMBL" id="CP133548">
    <property type="protein sequence ID" value="WMS87638.1"/>
    <property type="molecule type" value="Genomic_DNA"/>
</dbReference>
<keyword evidence="9" id="KW-0282">Flagellum</keyword>
<evidence type="ECO:0000256" key="7">
    <source>
        <dbReference type="RuleBase" id="RU362063"/>
    </source>
</evidence>